<dbReference type="SMART" id="SM00028">
    <property type="entry name" value="TPR"/>
    <property type="match status" value="5"/>
</dbReference>
<evidence type="ECO:0000256" key="1">
    <source>
        <dbReference type="ARBA" id="ARBA00022737"/>
    </source>
</evidence>
<dbReference type="Pfam" id="PF13432">
    <property type="entry name" value="TPR_16"/>
    <property type="match status" value="1"/>
</dbReference>
<dbReference type="Proteomes" id="UP000198226">
    <property type="component" value="Chromosome I"/>
</dbReference>
<keyword evidence="4" id="KW-1185">Reference proteome</keyword>
<name>A0A125Q1D6_9ACTN</name>
<gene>
    <name evidence="3" type="ORF">GA0070623_3996</name>
</gene>
<dbReference type="SUPFAM" id="SSF48452">
    <property type="entry name" value="TPR-like"/>
    <property type="match status" value="1"/>
</dbReference>
<keyword evidence="2" id="KW-0802">TPR repeat</keyword>
<dbReference type="RefSeq" id="WP_067309139.1">
    <property type="nucleotide sequence ID" value="NZ_LRMV01000073.1"/>
</dbReference>
<accession>A0A125Q1D6</accession>
<dbReference type="OrthoDB" id="9814944at2"/>
<evidence type="ECO:0000256" key="2">
    <source>
        <dbReference type="ARBA" id="ARBA00022803"/>
    </source>
</evidence>
<dbReference type="PROSITE" id="PS50005">
    <property type="entry name" value="TPR"/>
    <property type="match status" value="2"/>
</dbReference>
<evidence type="ECO:0000313" key="3">
    <source>
        <dbReference type="EMBL" id="SCG75382.1"/>
    </source>
</evidence>
<dbReference type="PANTHER" id="PTHR44858:SF1">
    <property type="entry name" value="UDP-N-ACETYLGLUCOSAMINE--PEPTIDE N-ACETYLGLUCOSAMINYLTRANSFERASE SPINDLY-RELATED"/>
    <property type="match status" value="1"/>
</dbReference>
<reference evidence="4" key="1">
    <citation type="submission" date="2016-06" db="EMBL/GenBank/DDBJ databases">
        <authorList>
            <person name="Varghese N."/>
            <person name="Submissions Spin"/>
        </authorList>
    </citation>
    <scope>NUCLEOTIDE SEQUENCE [LARGE SCALE GENOMIC DNA]</scope>
    <source>
        <strain evidence="4">DSM 44983</strain>
    </source>
</reference>
<proteinExistence type="predicted"/>
<protein>
    <submittedName>
        <fullName evidence="3">TPR repeat-containing protein</fullName>
    </submittedName>
</protein>
<dbReference type="Pfam" id="PF13414">
    <property type="entry name" value="TPR_11"/>
    <property type="match status" value="1"/>
</dbReference>
<dbReference type="InterPro" id="IPR011990">
    <property type="entry name" value="TPR-like_helical_dom_sf"/>
</dbReference>
<keyword evidence="1" id="KW-0677">Repeat</keyword>
<dbReference type="InterPro" id="IPR019734">
    <property type="entry name" value="TPR_rpt"/>
</dbReference>
<organism evidence="3 4">
    <name type="scientific">Micromonospora rifamycinica</name>
    <dbReference type="NCBI Taxonomy" id="291594"/>
    <lineage>
        <taxon>Bacteria</taxon>
        <taxon>Bacillati</taxon>
        <taxon>Actinomycetota</taxon>
        <taxon>Actinomycetes</taxon>
        <taxon>Micromonosporales</taxon>
        <taxon>Micromonosporaceae</taxon>
        <taxon>Micromonospora</taxon>
    </lineage>
</organism>
<dbReference type="PANTHER" id="PTHR44858">
    <property type="entry name" value="TETRATRICOPEPTIDE REPEAT PROTEIN 6"/>
    <property type="match status" value="1"/>
</dbReference>
<dbReference type="AlphaFoldDB" id="A0A125Q1D6"/>
<dbReference type="EMBL" id="LT607752">
    <property type="protein sequence ID" value="SCG75382.1"/>
    <property type="molecule type" value="Genomic_DNA"/>
</dbReference>
<evidence type="ECO:0000313" key="4">
    <source>
        <dbReference type="Proteomes" id="UP000198226"/>
    </source>
</evidence>
<dbReference type="InterPro" id="IPR050498">
    <property type="entry name" value="Ycf3"/>
</dbReference>
<dbReference type="Gene3D" id="1.25.40.10">
    <property type="entry name" value="Tetratricopeptide repeat domain"/>
    <property type="match status" value="2"/>
</dbReference>
<dbReference type="PROSITE" id="PS50293">
    <property type="entry name" value="TPR_REGION"/>
    <property type="match status" value="1"/>
</dbReference>
<sequence length="698" mass="76132">MQQTPHRWIRAARHHDRQRLLTAGIDVPVLAVLDAHRWLRGPYTAAGTLLRALVPTILAGRPDLVARHQIEILSVAPELRDLVPATRETLTSLAVPAERTRFYSRMRTLRHAHGLVDLLDAWLRHLDDGPRCLVVENLHEADQTDREFVGTLLRRADPDLLQLRVATATDAVDEPPGAVAVPLLPALQRYAVPVDGDPAQPAAGPPADPATYARSYVAGDCVDDDPAVLAAYRELPAEVRAALHDDRADELLATGEWSWRLGAVPLHRERGGAPGSTGADALREALEYCVNLGFYHATLDYGARGRAVIDWSGQVEHWWAFTTKMTTSLMALERPLEALALYDEARAQTDSGMVHMQAAYATAMIYTRHLETGKRDHRKARAWCNAAIAYARLAPNPQDSAANLVFNRNGLALVAMHEGKLTEALDLITTGIASMEDALGDDKHLLHRSVLRHNRSQLLSALGRPEEALADLETVIAIDPNYAEYHLDRGTLLRRLGRLDEALESYEQASRLSPPFPEVHYNRADVLLELGAAEAALAGFDRVLDLDPEHLDARINRAGLRQGIGDVDGAWDDVRAGLALARDNGHLLCVRGQLELETDAEQARRTLTEAVTADPTLAAGWAARGVASYELGDLPAAVADLGHALELDDDPAVRFNRALALADAGRHAEADADFQACAAADPTLAAEVAEHRARLLPA</sequence>
<dbReference type="Pfam" id="PF13181">
    <property type="entry name" value="TPR_8"/>
    <property type="match status" value="1"/>
</dbReference>